<keyword evidence="3" id="KW-0813">Transport</keyword>
<dbReference type="SUPFAM" id="SSF144083">
    <property type="entry name" value="Magnesium transport protein CorA, transmembrane region"/>
    <property type="match status" value="1"/>
</dbReference>
<comment type="similarity">
    <text evidence="2">Belongs to the CorA metal ion transporter (MIT) (TC 1.A.35) family.</text>
</comment>
<accession>A0A0G0PWA9</accession>
<reference evidence="9 10" key="1">
    <citation type="journal article" date="2015" name="Nature">
        <title>rRNA introns, odd ribosomes, and small enigmatic genomes across a large radiation of phyla.</title>
        <authorList>
            <person name="Brown C.T."/>
            <person name="Hug L.A."/>
            <person name="Thomas B.C."/>
            <person name="Sharon I."/>
            <person name="Castelle C.J."/>
            <person name="Singh A."/>
            <person name="Wilkins M.J."/>
            <person name="Williams K.H."/>
            <person name="Banfield J.F."/>
        </authorList>
    </citation>
    <scope>NUCLEOTIDE SEQUENCE [LARGE SCALE GENOMIC DNA]</scope>
</reference>
<dbReference type="GO" id="GO:0000287">
    <property type="term" value="F:magnesium ion binding"/>
    <property type="evidence" value="ECO:0007669"/>
    <property type="project" value="TreeGrafter"/>
</dbReference>
<keyword evidence="6 8" id="KW-1133">Transmembrane helix</keyword>
<evidence type="ECO:0000256" key="1">
    <source>
        <dbReference type="ARBA" id="ARBA00004651"/>
    </source>
</evidence>
<dbReference type="Gene3D" id="1.20.58.340">
    <property type="entry name" value="Magnesium transport protein CorA, transmembrane region"/>
    <property type="match status" value="2"/>
</dbReference>
<evidence type="ECO:0000256" key="5">
    <source>
        <dbReference type="ARBA" id="ARBA00022692"/>
    </source>
</evidence>
<feature type="transmembrane region" description="Helical" evidence="8">
    <location>
        <begin position="298"/>
        <end position="316"/>
    </location>
</feature>
<evidence type="ECO:0000256" key="2">
    <source>
        <dbReference type="ARBA" id="ARBA00009765"/>
    </source>
</evidence>
<organism evidence="9 10">
    <name type="scientific">Candidatus Falkowbacteria bacterium GW2011_GWF2_39_8</name>
    <dbReference type="NCBI Taxonomy" id="1618642"/>
    <lineage>
        <taxon>Bacteria</taxon>
        <taxon>Candidatus Falkowiibacteriota</taxon>
    </lineage>
</organism>
<evidence type="ECO:0000256" key="6">
    <source>
        <dbReference type="ARBA" id="ARBA00022989"/>
    </source>
</evidence>
<dbReference type="EMBL" id="LBXO01000034">
    <property type="protein sequence ID" value="KKR32454.1"/>
    <property type="molecule type" value="Genomic_DNA"/>
</dbReference>
<keyword evidence="4" id="KW-1003">Cell membrane</keyword>
<dbReference type="InterPro" id="IPR002523">
    <property type="entry name" value="MgTranspt_CorA/ZnTranspt_ZntB"/>
</dbReference>
<evidence type="ECO:0000313" key="10">
    <source>
        <dbReference type="Proteomes" id="UP000034137"/>
    </source>
</evidence>
<dbReference type="AlphaFoldDB" id="A0A0G0PWA9"/>
<keyword evidence="7 8" id="KW-0472">Membrane</keyword>
<dbReference type="InterPro" id="IPR045863">
    <property type="entry name" value="CorA_TM1_TM2"/>
</dbReference>
<comment type="caution">
    <text evidence="9">The sequence shown here is derived from an EMBL/GenBank/DDBJ whole genome shotgun (WGS) entry which is preliminary data.</text>
</comment>
<evidence type="ECO:0000256" key="4">
    <source>
        <dbReference type="ARBA" id="ARBA00022475"/>
    </source>
</evidence>
<name>A0A0G0PWA9_9BACT</name>
<dbReference type="GO" id="GO:0050897">
    <property type="term" value="F:cobalt ion binding"/>
    <property type="evidence" value="ECO:0007669"/>
    <property type="project" value="TreeGrafter"/>
</dbReference>
<gene>
    <name evidence="9" type="ORF">UT64_C0034G0010</name>
</gene>
<dbReference type="GO" id="GO:0015087">
    <property type="term" value="F:cobalt ion transmembrane transporter activity"/>
    <property type="evidence" value="ECO:0007669"/>
    <property type="project" value="TreeGrafter"/>
</dbReference>
<sequence>MIKNEIKITKNIQEVIIDNPRTLNHKIRWINVTNAGKKEIEYLRKKYNFQLPHLHASSANVFAQRPTVKHCDVEGYIFAIMHFPIFVNGTITATEIDFFIGHGYMITLHNGNMQALNEFFNLCKKDGDSLLTYQFESSTILLYELLEKLMHSCYPILDQNSLAINRVEEIIFAQEQKKAVTDILKLRHNITSFHKIMHSHKKILTKFMEMKSRLVPTSQLQGYYKKLIDHSITIWEIMESQKEIVEVLNSTNESLLNYRLSDIMKTLTIFSIISFYLTLIAATFSMRAEGMPFVDSRYGFWLIFGFMALVGVKEMAVNNN</sequence>
<protein>
    <submittedName>
        <fullName evidence="9">Mg2 transporter protein CorA family protein</fullName>
    </submittedName>
</protein>
<feature type="transmembrane region" description="Helical" evidence="8">
    <location>
        <begin position="267"/>
        <end position="286"/>
    </location>
</feature>
<dbReference type="Pfam" id="PF01544">
    <property type="entry name" value="CorA"/>
    <property type="match status" value="1"/>
</dbReference>
<evidence type="ECO:0000256" key="8">
    <source>
        <dbReference type="SAM" id="Phobius"/>
    </source>
</evidence>
<keyword evidence="5 8" id="KW-0812">Transmembrane</keyword>
<evidence type="ECO:0000256" key="3">
    <source>
        <dbReference type="ARBA" id="ARBA00022448"/>
    </source>
</evidence>
<evidence type="ECO:0000313" key="9">
    <source>
        <dbReference type="EMBL" id="KKR32454.1"/>
    </source>
</evidence>
<evidence type="ECO:0000256" key="7">
    <source>
        <dbReference type="ARBA" id="ARBA00023136"/>
    </source>
</evidence>
<dbReference type="SUPFAM" id="SSF143865">
    <property type="entry name" value="CorA soluble domain-like"/>
    <property type="match status" value="1"/>
</dbReference>
<dbReference type="PANTHER" id="PTHR46494">
    <property type="entry name" value="CORA FAMILY METAL ION TRANSPORTER (EUROFUNG)"/>
    <property type="match status" value="1"/>
</dbReference>
<dbReference type="PANTHER" id="PTHR46494:SF1">
    <property type="entry name" value="CORA FAMILY METAL ION TRANSPORTER (EUROFUNG)"/>
    <property type="match status" value="1"/>
</dbReference>
<dbReference type="GO" id="GO:0005886">
    <property type="term" value="C:plasma membrane"/>
    <property type="evidence" value="ECO:0007669"/>
    <property type="project" value="UniProtKB-SubCell"/>
</dbReference>
<proteinExistence type="inferred from homology"/>
<dbReference type="Proteomes" id="UP000034137">
    <property type="component" value="Unassembled WGS sequence"/>
</dbReference>
<dbReference type="InterPro" id="IPR045861">
    <property type="entry name" value="CorA_cytoplasmic_dom"/>
</dbReference>
<dbReference type="GO" id="GO:0015095">
    <property type="term" value="F:magnesium ion transmembrane transporter activity"/>
    <property type="evidence" value="ECO:0007669"/>
    <property type="project" value="TreeGrafter"/>
</dbReference>
<dbReference type="Gene3D" id="3.30.460.20">
    <property type="entry name" value="CorA soluble domain-like"/>
    <property type="match status" value="1"/>
</dbReference>
<comment type="subcellular location">
    <subcellularLocation>
        <location evidence="1">Cell membrane</location>
        <topology evidence="1">Multi-pass membrane protein</topology>
    </subcellularLocation>
</comment>